<dbReference type="GO" id="GO:0016787">
    <property type="term" value="F:hydrolase activity"/>
    <property type="evidence" value="ECO:0007669"/>
    <property type="project" value="UniProtKB-KW"/>
</dbReference>
<reference evidence="4 5" key="1">
    <citation type="submission" date="2019-02" db="EMBL/GenBank/DDBJ databases">
        <title>Deep-cultivation of Planctomycetes and their phenomic and genomic characterization uncovers novel biology.</title>
        <authorList>
            <person name="Wiegand S."/>
            <person name="Jogler M."/>
            <person name="Boedeker C."/>
            <person name="Pinto D."/>
            <person name="Vollmers J."/>
            <person name="Rivas-Marin E."/>
            <person name="Kohn T."/>
            <person name="Peeters S.H."/>
            <person name="Heuer A."/>
            <person name="Rast P."/>
            <person name="Oberbeckmann S."/>
            <person name="Bunk B."/>
            <person name="Jeske O."/>
            <person name="Meyerdierks A."/>
            <person name="Storesund J.E."/>
            <person name="Kallscheuer N."/>
            <person name="Luecker S."/>
            <person name="Lage O.M."/>
            <person name="Pohl T."/>
            <person name="Merkel B.J."/>
            <person name="Hornburger P."/>
            <person name="Mueller R.-W."/>
            <person name="Bruemmer F."/>
            <person name="Labrenz M."/>
            <person name="Spormann A.M."/>
            <person name="Op Den Camp H."/>
            <person name="Overmann J."/>
            <person name="Amann R."/>
            <person name="Jetten M.S.M."/>
            <person name="Mascher T."/>
            <person name="Medema M.H."/>
            <person name="Devos D.P."/>
            <person name="Kaster A.-K."/>
            <person name="Ovreas L."/>
            <person name="Rohde M."/>
            <person name="Galperin M.Y."/>
            <person name="Jogler C."/>
        </authorList>
    </citation>
    <scope>NUCLEOTIDE SEQUENCE [LARGE SCALE GENOMIC DNA]</scope>
    <source>
        <strain evidence="4 5">CA13</strain>
    </source>
</reference>
<dbReference type="SMART" id="SM00476">
    <property type="entry name" value="DNaseIc"/>
    <property type="match status" value="1"/>
</dbReference>
<keyword evidence="1" id="KW-0540">Nuclease</keyword>
<keyword evidence="3" id="KW-0472">Membrane</keyword>
<evidence type="ECO:0000256" key="3">
    <source>
        <dbReference type="SAM" id="Phobius"/>
    </source>
</evidence>
<dbReference type="Gene3D" id="3.60.10.10">
    <property type="entry name" value="Endonuclease/exonuclease/phosphatase"/>
    <property type="match status" value="1"/>
</dbReference>
<evidence type="ECO:0008006" key="6">
    <source>
        <dbReference type="Google" id="ProtNLM"/>
    </source>
</evidence>
<dbReference type="Proteomes" id="UP000315010">
    <property type="component" value="Unassembled WGS sequence"/>
</dbReference>
<keyword evidence="3" id="KW-1133">Transmembrane helix</keyword>
<dbReference type="GO" id="GO:0004536">
    <property type="term" value="F:DNA nuclease activity"/>
    <property type="evidence" value="ECO:0007669"/>
    <property type="project" value="InterPro"/>
</dbReference>
<dbReference type="InterPro" id="IPR016202">
    <property type="entry name" value="DNase_I"/>
</dbReference>
<name>A0A5C5Z6J9_9BACT</name>
<comment type="caution">
    <text evidence="4">The sequence shown here is derived from an EMBL/GenBank/DDBJ whole genome shotgun (WGS) entry which is preliminary data.</text>
</comment>
<dbReference type="PRINTS" id="PR00130">
    <property type="entry name" value="DNASEI"/>
</dbReference>
<evidence type="ECO:0000256" key="1">
    <source>
        <dbReference type="ARBA" id="ARBA00022722"/>
    </source>
</evidence>
<dbReference type="OrthoDB" id="5500612at2"/>
<dbReference type="InterPro" id="IPR036691">
    <property type="entry name" value="Endo/exonu/phosph_ase_sf"/>
</dbReference>
<dbReference type="SUPFAM" id="SSF56219">
    <property type="entry name" value="DNase I-like"/>
    <property type="match status" value="1"/>
</dbReference>
<feature type="transmembrane region" description="Helical" evidence="3">
    <location>
        <begin position="12"/>
        <end position="30"/>
    </location>
</feature>
<evidence type="ECO:0000313" key="5">
    <source>
        <dbReference type="Proteomes" id="UP000315010"/>
    </source>
</evidence>
<keyword evidence="2" id="KW-0378">Hydrolase</keyword>
<dbReference type="PANTHER" id="PTHR11371:SF31">
    <property type="entry name" value="EXTRACELLULAR NUCLEASE"/>
    <property type="match status" value="1"/>
</dbReference>
<dbReference type="GO" id="GO:0006308">
    <property type="term" value="P:DNA catabolic process"/>
    <property type="evidence" value="ECO:0007669"/>
    <property type="project" value="InterPro"/>
</dbReference>
<proteinExistence type="predicted"/>
<keyword evidence="3" id="KW-0812">Transmembrane</keyword>
<evidence type="ECO:0000313" key="4">
    <source>
        <dbReference type="EMBL" id="TWT82727.1"/>
    </source>
</evidence>
<keyword evidence="5" id="KW-1185">Reference proteome</keyword>
<dbReference type="RefSeq" id="WP_146399410.1">
    <property type="nucleotide sequence ID" value="NZ_SJPJ01000001.1"/>
</dbReference>
<gene>
    <name evidence="4" type="ORF">CA13_41900</name>
</gene>
<protein>
    <recommendedName>
        <fullName evidence="6">Endonuclease/Exonuclease/phosphatase family protein</fullName>
    </recommendedName>
</protein>
<accession>A0A5C5Z6J9</accession>
<sequence length="377" mass="40759">MSESNRGNSIQLAAVVLLLVGGAGYFFHHYQVHGLDGVGVTAKPSSDMPIELADFRSGVGGIDSSFDSSGNFNAASSSGSSIDDNPFTLTRKTVGTPSEFGASNAVSADLVSGRPPKRYPNIRIAAWALDGFGPTKLANRVARQNVVRIINQFDIVALQQISAIERDLIPRLVDEVNQSGRRYDYVLGESSGPPGRQEQLAFVFDTARVRVDRTQIYTVADPENQMSFDPLVAWFQATQPDQRSAWTFSLVNIRIDLGRAPTEVALLPGIASSVRADGRGEDDVVLMGLFQADDAYLVPTIAGDRVRAAVRSVPTDIFGRYQTSNILMDTTTCSEYLGRGGVLDFLRVYNLSLAEAEVVTSHLPAYAEFTANEGGQL</sequence>
<evidence type="ECO:0000256" key="2">
    <source>
        <dbReference type="ARBA" id="ARBA00022801"/>
    </source>
</evidence>
<organism evidence="4 5">
    <name type="scientific">Novipirellula herctigrandis</name>
    <dbReference type="NCBI Taxonomy" id="2527986"/>
    <lineage>
        <taxon>Bacteria</taxon>
        <taxon>Pseudomonadati</taxon>
        <taxon>Planctomycetota</taxon>
        <taxon>Planctomycetia</taxon>
        <taxon>Pirellulales</taxon>
        <taxon>Pirellulaceae</taxon>
        <taxon>Novipirellula</taxon>
    </lineage>
</organism>
<dbReference type="EMBL" id="SJPJ01000001">
    <property type="protein sequence ID" value="TWT82727.1"/>
    <property type="molecule type" value="Genomic_DNA"/>
</dbReference>
<dbReference type="PANTHER" id="PTHR11371">
    <property type="entry name" value="DEOXYRIBONUCLEASE"/>
    <property type="match status" value="1"/>
</dbReference>
<dbReference type="AlphaFoldDB" id="A0A5C5Z6J9"/>